<organism evidence="2 3">
    <name type="scientific">Streptomyces rubradiris</name>
    <name type="common">Streptomyces achromogenes subsp. rubradiris</name>
    <dbReference type="NCBI Taxonomy" id="285531"/>
    <lineage>
        <taxon>Bacteria</taxon>
        <taxon>Bacillati</taxon>
        <taxon>Actinomycetota</taxon>
        <taxon>Actinomycetes</taxon>
        <taxon>Kitasatosporales</taxon>
        <taxon>Streptomycetaceae</taxon>
        <taxon>Streptomyces</taxon>
    </lineage>
</organism>
<feature type="domain" description="Methyltransferase" evidence="1">
    <location>
        <begin position="25"/>
        <end position="98"/>
    </location>
</feature>
<evidence type="ECO:0000313" key="3">
    <source>
        <dbReference type="Proteomes" id="UP000646738"/>
    </source>
</evidence>
<evidence type="ECO:0000259" key="1">
    <source>
        <dbReference type="Pfam" id="PF13649"/>
    </source>
</evidence>
<dbReference type="InterPro" id="IPR041698">
    <property type="entry name" value="Methyltransf_25"/>
</dbReference>
<dbReference type="Gene3D" id="3.40.50.150">
    <property type="entry name" value="Vaccinia Virus protein VP39"/>
    <property type="match status" value="1"/>
</dbReference>
<dbReference type="CDD" id="cd02440">
    <property type="entry name" value="AdoMet_MTases"/>
    <property type="match status" value="1"/>
</dbReference>
<evidence type="ECO:0000313" key="2">
    <source>
        <dbReference type="EMBL" id="GHI54711.1"/>
    </source>
</evidence>
<name>A0ABQ3RFV9_STRRR</name>
<proteinExistence type="predicted"/>
<gene>
    <name evidence="2" type="ORF">Srubr_45570</name>
</gene>
<reference evidence="3" key="1">
    <citation type="submission" date="2023-07" db="EMBL/GenBank/DDBJ databases">
        <title>Whole genome shotgun sequence of Streptomyces achromogenes subsp. rubradiris NBRC 14000.</title>
        <authorList>
            <person name="Komaki H."/>
            <person name="Tamura T."/>
        </authorList>
    </citation>
    <scope>NUCLEOTIDE SEQUENCE [LARGE SCALE GENOMIC DNA]</scope>
    <source>
        <strain evidence="3">NBRC 14000</strain>
    </source>
</reference>
<sequence>MEWTTRPGIGPGAEILGPDLLRKRVVELGCGPGHNAAHLAIRHGAHVTGADLVGLQVRRARSHYGRLNNLTFVACHALHYLHATDEQFEAIYSVFGAVGLVIPELLLPAIAHPFPDADGSTPHTHARHEVVPTSRRQDATTLIGPLLGIPPLPHVDLPHPGITTSHPNGYLWKRDHVDGRLGDAPAVWIDDDFTDPDHSWAAGRTASGAPTLLVQPNPRVGLRAEHLAEARVWAGRLRDTRTAAPAAPIGTEAA</sequence>
<dbReference type="Proteomes" id="UP000646738">
    <property type="component" value="Unassembled WGS sequence"/>
</dbReference>
<keyword evidence="3" id="KW-1185">Reference proteome</keyword>
<dbReference type="SUPFAM" id="SSF53335">
    <property type="entry name" value="S-adenosyl-L-methionine-dependent methyltransferases"/>
    <property type="match status" value="1"/>
</dbReference>
<dbReference type="EMBL" id="BNEA01000015">
    <property type="protein sequence ID" value="GHI54711.1"/>
    <property type="molecule type" value="Genomic_DNA"/>
</dbReference>
<dbReference type="Pfam" id="PF13649">
    <property type="entry name" value="Methyltransf_25"/>
    <property type="match status" value="1"/>
</dbReference>
<dbReference type="InterPro" id="IPR029063">
    <property type="entry name" value="SAM-dependent_MTases_sf"/>
</dbReference>
<comment type="caution">
    <text evidence="2">The sequence shown here is derived from an EMBL/GenBank/DDBJ whole genome shotgun (WGS) entry which is preliminary data.</text>
</comment>
<protein>
    <recommendedName>
        <fullName evidence="1">Methyltransferase domain-containing protein</fullName>
    </recommendedName>
</protein>
<accession>A0ABQ3RFV9</accession>